<dbReference type="Gene3D" id="1.20.1280.50">
    <property type="match status" value="1"/>
</dbReference>
<evidence type="ECO:0000313" key="3">
    <source>
        <dbReference type="EMBL" id="KAG0279623.1"/>
    </source>
</evidence>
<dbReference type="PANTHER" id="PTHR47219">
    <property type="entry name" value="RAB GTPASE-ACTIVATING PROTEIN 1-LIKE"/>
    <property type="match status" value="1"/>
</dbReference>
<dbReference type="FunFam" id="1.10.472.80:FF:000008">
    <property type="entry name" value="TBC1 domain family member 10A"/>
    <property type="match status" value="1"/>
</dbReference>
<dbReference type="InterPro" id="IPR035969">
    <property type="entry name" value="Rab-GAP_TBC_sf"/>
</dbReference>
<gene>
    <name evidence="3" type="ORF">BGZ95_000691</name>
</gene>
<accession>A0AAD4DJG1</accession>
<feature type="compositionally biased region" description="Low complexity" evidence="1">
    <location>
        <begin position="1071"/>
        <end position="1086"/>
    </location>
</feature>
<feature type="compositionally biased region" description="Low complexity" evidence="1">
    <location>
        <begin position="1035"/>
        <end position="1064"/>
    </location>
</feature>
<feature type="region of interest" description="Disordered" evidence="1">
    <location>
        <begin position="278"/>
        <end position="377"/>
    </location>
</feature>
<organism evidence="3 4">
    <name type="scientific">Linnemannia exigua</name>
    <dbReference type="NCBI Taxonomy" id="604196"/>
    <lineage>
        <taxon>Eukaryota</taxon>
        <taxon>Fungi</taxon>
        <taxon>Fungi incertae sedis</taxon>
        <taxon>Mucoromycota</taxon>
        <taxon>Mortierellomycotina</taxon>
        <taxon>Mortierellomycetes</taxon>
        <taxon>Mortierellales</taxon>
        <taxon>Mortierellaceae</taxon>
        <taxon>Linnemannia</taxon>
    </lineage>
</organism>
<feature type="region of interest" description="Disordered" evidence="1">
    <location>
        <begin position="198"/>
        <end position="266"/>
    </location>
</feature>
<evidence type="ECO:0000313" key="4">
    <source>
        <dbReference type="Proteomes" id="UP001194580"/>
    </source>
</evidence>
<keyword evidence="4" id="KW-1185">Reference proteome</keyword>
<dbReference type="SUPFAM" id="SSF47923">
    <property type="entry name" value="Ypt/Rab-GAP domain of gyp1p"/>
    <property type="match status" value="2"/>
</dbReference>
<feature type="compositionally biased region" description="Polar residues" evidence="1">
    <location>
        <begin position="1108"/>
        <end position="1118"/>
    </location>
</feature>
<feature type="compositionally biased region" description="Low complexity" evidence="1">
    <location>
        <begin position="300"/>
        <end position="312"/>
    </location>
</feature>
<comment type="caution">
    <text evidence="3">The sequence shown here is derived from an EMBL/GenBank/DDBJ whole genome shotgun (WGS) entry which is preliminary data.</text>
</comment>
<feature type="compositionally biased region" description="Low complexity" evidence="1">
    <location>
        <begin position="1119"/>
        <end position="1133"/>
    </location>
</feature>
<dbReference type="PROSITE" id="PS50086">
    <property type="entry name" value="TBC_RABGAP"/>
    <property type="match status" value="1"/>
</dbReference>
<dbReference type="InterPro" id="IPR036028">
    <property type="entry name" value="SH3-like_dom_sf"/>
</dbReference>
<feature type="compositionally biased region" description="Polar residues" evidence="1">
    <location>
        <begin position="318"/>
        <end position="347"/>
    </location>
</feature>
<dbReference type="Gene3D" id="1.10.10.750">
    <property type="entry name" value="Ypt/Rab-GAP domain of gyp1p, domain 1"/>
    <property type="match status" value="1"/>
</dbReference>
<feature type="region of interest" description="Disordered" evidence="1">
    <location>
        <begin position="100"/>
        <end position="139"/>
    </location>
</feature>
<feature type="region of interest" description="Disordered" evidence="1">
    <location>
        <begin position="432"/>
        <end position="540"/>
    </location>
</feature>
<dbReference type="InterPro" id="IPR050302">
    <property type="entry name" value="Rab_GAP_TBC_domain"/>
</dbReference>
<evidence type="ECO:0000256" key="1">
    <source>
        <dbReference type="SAM" id="MobiDB-lite"/>
    </source>
</evidence>
<reference evidence="3" key="1">
    <citation type="journal article" date="2020" name="Fungal Divers.">
        <title>Resolving the Mortierellaceae phylogeny through synthesis of multi-gene phylogenetics and phylogenomics.</title>
        <authorList>
            <person name="Vandepol N."/>
            <person name="Liber J."/>
            <person name="Desiro A."/>
            <person name="Na H."/>
            <person name="Kennedy M."/>
            <person name="Barry K."/>
            <person name="Grigoriev I.V."/>
            <person name="Miller A.N."/>
            <person name="O'Donnell K."/>
            <person name="Stajich J.E."/>
            <person name="Bonito G."/>
        </authorList>
    </citation>
    <scope>NUCLEOTIDE SEQUENCE</scope>
    <source>
        <strain evidence="3">NRRL 28262</strain>
    </source>
</reference>
<dbReference type="SUPFAM" id="SSF50044">
    <property type="entry name" value="SH3-domain"/>
    <property type="match status" value="1"/>
</dbReference>
<sequence length="1691" mass="185383">MNTTPSDPATREPMPMHVLAAASGTATVTATLDVAQGTNAQGIAQGIALVNVSAENEQDLMFMAGERVILLERLGGGVCMGFCEGVVGRFKESDVEFTTSSESSASADGSRNLSPVPPLPLKNRSRAGSSTSLTSDRHTHEIQLAPKIIKTNAGLEDASPALSMLARHTLIAAIAMDPHAAERSGPRKLMSEENLKVTPGHGAVGRRQVLSSPPAPHNEPSTAPLIPPRSSSRQSKAHKNASGLVSLGSKSSSSSMNSMVDPNGSSATLTTASLEIRSAEHSPDQQRLSPMAHQHRSGTSSSNNSVSSSPNSPIRPTFMSSTSSTNQETRASATPTSADTNSIQPPTKSKARYSRRSSLADPESQQRQELEQEQRHQEHDHYLTSVLDDIRSKTHHVLQKAGFSMAPTAGLYADHGAKQIDLTVHPSLSTPATAQEQSVIQPPLTPSSPSGVSFAVDTPTSNNRPSGRRPSKADSNKADSSPLPDVTVIDLPEPPGSPSHFDRMRPWVKSEQRQRSNSGPAHHPDRRSLPSLDDPNDDIPPYLRAVPKAIRQRRTSEVTAITASSFGTTYSCPPQTSASIDTKSIALSTKHRTKNWFGIPKRSSAQSIEDTRKPHTLGDGIEGGITNRYMPSLVDDDEDEDTDGQDDDDDNEDEGRKSGENSRLFINDYGFIYDLDDEMNQGQDLTGTGSNIGVDGALGSNVSMVSDMDKKKAIKRQKYNRENEIKWIHAATKLHADSVKKSSKYKKLVRRGVPTSVRGRVWLFLAKADLYRRPGMFEQLLKKGPLPIHEVIERDIHRCYPDHVHFRDGMGGTGQQDLHSILKAYAHYNPGVGYCQGMGRLVGMMLMQMPVEDAFWLLVATIEGYMQDYYTPTLRQLRIDAQVFERLLRDQDPALAEHLEKNDVIPLMYMTQWFMTLFTMSLPWASVLRVWDVFYYDGVKALFRVGLAILQLCRDHLLNKCPTSSELLGFILHIPLENLGPKALLETALQIKLTKHSVQKLIAVTAESMDAAASAKAKGPPKEDAFKNTQNPRKTGNTATATPSATASATETNSTPSNTTNTDTQSITAGSRSQPSSPRSSIINSPSVPPPPPSSASSNSSTSFSPLGVNSNSNKEPLNTSRGSSSNRTRPGTAAAAAEAAAITTVFDIPEILGEILSYFDEPALRRSVVLVCRDWYLMSYPLLSVREVVWDDTRSNINSNSSHNNNNNKDVDKVLARLPGAFALSWYSRPDRKGGIEASEPWQRLVIMMRRNYDQECLHRHRRQEQEQERERNQLGGSIDLGLASATLLPLLPSLTILEMHTHDRCSVSLGSVLLSCLRLEQLQVSSLSFGAVELSCVELSGLESMLSITPDLQELKLIQLSNRSRTNSSSPPSNSNNINLTTFFPRLKDTLKRHKITLNSFHYSTDNEPLTAARLDEIREEICHPQKANHWSFWTPADLPPFVFQTLKVMPNVVTILELHSSKIGRCPMTACKLHQYLCESPHLLHLKAPRTAFLVDHFDIHHLVDATIAAHDAADTVAPAIHAPLSSSVTGSGAVMGLGGAGVGPLAASAGSTSTTLPPIWKCRNLRTLHMSFRCSRSNYPSTLPLLPLRTRILFGYISRVCPELRDLRIDTSFMDSATYNVHEAKMYLAFEGGLCLLSRLHFLERLSIDAVCRRVFYSPWELTWMLGDEEVDREAKGCIGITQIFVV</sequence>
<dbReference type="InterPro" id="IPR000195">
    <property type="entry name" value="Rab-GAP-TBC_dom"/>
</dbReference>
<dbReference type="EMBL" id="JAAAIL010000113">
    <property type="protein sequence ID" value="KAG0279623.1"/>
    <property type="molecule type" value="Genomic_DNA"/>
</dbReference>
<evidence type="ECO:0000259" key="2">
    <source>
        <dbReference type="PROSITE" id="PS50086"/>
    </source>
</evidence>
<feature type="compositionally biased region" description="Acidic residues" evidence="1">
    <location>
        <begin position="634"/>
        <end position="653"/>
    </location>
</feature>
<feature type="domain" description="Rab-GAP TBC" evidence="2">
    <location>
        <begin position="752"/>
        <end position="938"/>
    </location>
</feature>
<feature type="region of interest" description="Disordered" evidence="1">
    <location>
        <begin position="1013"/>
        <end position="1133"/>
    </location>
</feature>
<protein>
    <recommendedName>
        <fullName evidence="2">Rab-GAP TBC domain-containing protein</fullName>
    </recommendedName>
</protein>
<feature type="region of interest" description="Disordered" evidence="1">
    <location>
        <begin position="603"/>
        <end position="660"/>
    </location>
</feature>
<name>A0AAD4DJG1_9FUNG</name>
<proteinExistence type="predicted"/>
<dbReference type="Gene3D" id="1.10.472.80">
    <property type="entry name" value="Ypt/Rab-GAP domain of gyp1p, domain 3"/>
    <property type="match status" value="1"/>
</dbReference>
<dbReference type="GO" id="GO:0005096">
    <property type="term" value="F:GTPase activator activity"/>
    <property type="evidence" value="ECO:0007669"/>
    <property type="project" value="TreeGrafter"/>
</dbReference>
<feature type="compositionally biased region" description="Basic and acidic residues" evidence="1">
    <location>
        <begin position="364"/>
        <end position="377"/>
    </location>
</feature>
<dbReference type="Pfam" id="PF00566">
    <property type="entry name" value="RabGAP-TBC"/>
    <property type="match status" value="1"/>
</dbReference>
<feature type="compositionally biased region" description="Low complexity" evidence="1">
    <location>
        <begin position="1095"/>
        <end position="1106"/>
    </location>
</feature>
<dbReference type="Proteomes" id="UP001194580">
    <property type="component" value="Unassembled WGS sequence"/>
</dbReference>
<feature type="compositionally biased region" description="Basic and acidic residues" evidence="1">
    <location>
        <begin position="500"/>
        <end position="514"/>
    </location>
</feature>
<dbReference type="GO" id="GO:0031267">
    <property type="term" value="F:small GTPase binding"/>
    <property type="evidence" value="ECO:0007669"/>
    <property type="project" value="TreeGrafter"/>
</dbReference>
<dbReference type="SMART" id="SM00164">
    <property type="entry name" value="TBC"/>
    <property type="match status" value="1"/>
</dbReference>
<dbReference type="FunFam" id="1.10.8.270:FF:000016">
    <property type="entry name" value="TBC1 domain family member 2A"/>
    <property type="match status" value="1"/>
</dbReference>
<dbReference type="Gene3D" id="1.10.8.270">
    <property type="entry name" value="putative rabgap domain of human tbc1 domain family member 14 like domains"/>
    <property type="match status" value="1"/>
</dbReference>
<feature type="compositionally biased region" description="Low complexity" evidence="1">
    <location>
        <begin position="242"/>
        <end position="260"/>
    </location>
</feature>
<dbReference type="PANTHER" id="PTHR47219:SF9">
    <property type="entry name" value="GTPASE ACTIVATING PROTEIN AND CENTROSOME-ASSOCIATED, ISOFORM B"/>
    <property type="match status" value="1"/>
</dbReference>